<dbReference type="Proteomes" id="UP000652567">
    <property type="component" value="Unassembled WGS sequence"/>
</dbReference>
<proteinExistence type="predicted"/>
<dbReference type="AlphaFoldDB" id="A0A928YU96"/>
<sequence>MLVLGGEKTIDEWEKRGLTITDETLQAAYEVFNDAFRDSVKNKTNGFGFNRHQIVANSQPVPEWFLVEQEAELAAMENKDVRDAFMAGKLYYSTSNNSPATDTYRRIYNA</sequence>
<gene>
    <name evidence="1" type="ORF">C4F51_11425</name>
</gene>
<accession>A0A928YU96</accession>
<comment type="caution">
    <text evidence="1">The sequence shown here is derived from an EMBL/GenBank/DDBJ whole genome shotgun (WGS) entry which is preliminary data.</text>
</comment>
<evidence type="ECO:0000313" key="1">
    <source>
        <dbReference type="EMBL" id="MBE8717794.1"/>
    </source>
</evidence>
<dbReference type="EMBL" id="PRDL01000001">
    <property type="protein sequence ID" value="MBE8717794.1"/>
    <property type="molecule type" value="Genomic_DNA"/>
</dbReference>
<evidence type="ECO:0000313" key="2">
    <source>
        <dbReference type="Proteomes" id="UP000652567"/>
    </source>
</evidence>
<keyword evidence="2" id="KW-1185">Reference proteome</keyword>
<organism evidence="1 2">
    <name type="scientific">Cellvibrio polysaccharolyticus</name>
    <dbReference type="NCBI Taxonomy" id="2082724"/>
    <lineage>
        <taxon>Bacteria</taxon>
        <taxon>Pseudomonadati</taxon>
        <taxon>Pseudomonadota</taxon>
        <taxon>Gammaproteobacteria</taxon>
        <taxon>Cellvibrionales</taxon>
        <taxon>Cellvibrionaceae</taxon>
        <taxon>Cellvibrio</taxon>
    </lineage>
</organism>
<reference evidence="1" key="1">
    <citation type="submission" date="2018-07" db="EMBL/GenBank/DDBJ databases">
        <title>Genome assembly of strain Ka43.</title>
        <authorList>
            <person name="Kukolya J."/>
            <person name="Nagy I."/>
            <person name="Horvath B."/>
            <person name="Toth A."/>
        </authorList>
    </citation>
    <scope>NUCLEOTIDE SEQUENCE</scope>
    <source>
        <strain evidence="1">KB43</strain>
    </source>
</reference>
<protein>
    <submittedName>
        <fullName evidence="1">Uncharacterized protein</fullName>
    </submittedName>
</protein>
<name>A0A928YU96_9GAMM</name>